<keyword evidence="9" id="KW-0547">Nucleotide-binding</keyword>
<dbReference type="PROSITE" id="PS00086">
    <property type="entry name" value="CYTOCHROME_P450"/>
    <property type="match status" value="1"/>
</dbReference>
<feature type="binding site" description="axial binding residue" evidence="25">
    <location>
        <position position="936"/>
    </location>
    <ligand>
        <name>heme</name>
        <dbReference type="ChEBI" id="CHEBI:30413"/>
    </ligand>
    <ligandPart>
        <name>Fe</name>
        <dbReference type="ChEBI" id="CHEBI:18248"/>
    </ligandPart>
</feature>
<evidence type="ECO:0000256" key="16">
    <source>
        <dbReference type="ARBA" id="ARBA00022848"/>
    </source>
</evidence>
<dbReference type="PRINTS" id="PR00463">
    <property type="entry name" value="EP450I"/>
</dbReference>
<dbReference type="InterPro" id="IPR048333">
    <property type="entry name" value="HA2_WH"/>
</dbReference>
<dbReference type="GO" id="GO:0003723">
    <property type="term" value="F:RNA binding"/>
    <property type="evidence" value="ECO:0007669"/>
    <property type="project" value="TreeGrafter"/>
</dbReference>
<dbReference type="FunFam" id="3.40.50.300:FF:000284">
    <property type="entry name" value="probable ATP-dependent RNA helicase YTHDC2"/>
    <property type="match status" value="1"/>
</dbReference>
<dbReference type="InterPro" id="IPR015940">
    <property type="entry name" value="UBA"/>
</dbReference>
<comment type="similarity">
    <text evidence="4">Belongs to the DEAD box helicase family. DEAH subfamily.</text>
</comment>
<feature type="compositionally biased region" description="Polar residues" evidence="27">
    <location>
        <begin position="354"/>
        <end position="366"/>
    </location>
</feature>
<dbReference type="Pfam" id="PF00270">
    <property type="entry name" value="DEAD"/>
    <property type="match status" value="1"/>
</dbReference>
<dbReference type="FunFam" id="3.40.50.300:FF:000325">
    <property type="entry name" value="ATP-dependent RNA helicase DHX29"/>
    <property type="match status" value="1"/>
</dbReference>
<dbReference type="Gene3D" id="1.20.120.1080">
    <property type="match status" value="1"/>
</dbReference>
<feature type="region of interest" description="Disordered" evidence="27">
    <location>
        <begin position="396"/>
        <end position="429"/>
    </location>
</feature>
<dbReference type="FunFam" id="1.20.120.1080:FF:000002">
    <property type="entry name" value="Putative ATP-dependent RNA helicase DHX36"/>
    <property type="match status" value="1"/>
</dbReference>
<dbReference type="Proteomes" id="UP000719412">
    <property type="component" value="Unassembled WGS sequence"/>
</dbReference>
<feature type="region of interest" description="Disordered" evidence="27">
    <location>
        <begin position="303"/>
        <end position="377"/>
    </location>
</feature>
<dbReference type="CDD" id="cd18791">
    <property type="entry name" value="SF2_C_RHA"/>
    <property type="match status" value="1"/>
</dbReference>
<dbReference type="PRINTS" id="PR00385">
    <property type="entry name" value="P450"/>
</dbReference>
<keyword evidence="15" id="KW-0067">ATP-binding</keyword>
<dbReference type="InterPro" id="IPR009060">
    <property type="entry name" value="UBA-like_sf"/>
</dbReference>
<evidence type="ECO:0000256" key="19">
    <source>
        <dbReference type="ARBA" id="ARBA00023033"/>
    </source>
</evidence>
<evidence type="ECO:0000256" key="23">
    <source>
        <dbReference type="ARBA" id="ARBA00071682"/>
    </source>
</evidence>
<evidence type="ECO:0000256" key="17">
    <source>
        <dbReference type="ARBA" id="ARBA00023002"/>
    </source>
</evidence>
<dbReference type="InterPro" id="IPR059023">
    <property type="entry name" value="RNA_hel_CTD"/>
</dbReference>
<dbReference type="InterPro" id="IPR011709">
    <property type="entry name" value="DEAD-box_helicase_OB_fold"/>
</dbReference>
<comment type="similarity">
    <text evidence="5">Belongs to the cytochrome P450 family.</text>
</comment>
<evidence type="ECO:0000259" key="29">
    <source>
        <dbReference type="PROSITE" id="PS50103"/>
    </source>
</evidence>
<comment type="function">
    <text evidence="22">Probable ATP-binding RNA helicase.</text>
</comment>
<protein>
    <recommendedName>
        <fullName evidence="23">Putative ATP-dependent RNA helicase DHX57</fullName>
        <ecNumber evidence="6">3.6.4.13</ecNumber>
    </recommendedName>
    <alternativeName>
        <fullName evidence="24">DEAH box protein 57</fullName>
    </alternativeName>
</protein>
<dbReference type="GO" id="GO:0016705">
    <property type="term" value="F:oxidoreductase activity, acting on paired donors, with incorporation or reduction of molecular oxygen"/>
    <property type="evidence" value="ECO:0007669"/>
    <property type="project" value="InterPro"/>
</dbReference>
<organism evidence="32 33">
    <name type="scientific">Tenebrio molitor</name>
    <name type="common">Yellow mealworm beetle</name>
    <dbReference type="NCBI Taxonomy" id="7067"/>
    <lineage>
        <taxon>Eukaryota</taxon>
        <taxon>Metazoa</taxon>
        <taxon>Ecdysozoa</taxon>
        <taxon>Arthropoda</taxon>
        <taxon>Hexapoda</taxon>
        <taxon>Insecta</taxon>
        <taxon>Pterygota</taxon>
        <taxon>Neoptera</taxon>
        <taxon>Endopterygota</taxon>
        <taxon>Coleoptera</taxon>
        <taxon>Polyphaga</taxon>
        <taxon>Cucujiformia</taxon>
        <taxon>Tenebrionidae</taxon>
        <taxon>Tenebrio</taxon>
    </lineage>
</organism>
<dbReference type="InterPro" id="IPR000571">
    <property type="entry name" value="Znf_CCCH"/>
</dbReference>
<dbReference type="PROSITE" id="PS51194">
    <property type="entry name" value="HELICASE_CTER"/>
    <property type="match status" value="1"/>
</dbReference>
<dbReference type="GO" id="GO:0008270">
    <property type="term" value="F:zinc ion binding"/>
    <property type="evidence" value="ECO:0007669"/>
    <property type="project" value="UniProtKB-KW"/>
</dbReference>
<keyword evidence="7 25" id="KW-0349">Heme</keyword>
<feature type="domain" description="UBA" evidence="28">
    <location>
        <begin position="1078"/>
        <end position="1124"/>
    </location>
</feature>
<evidence type="ECO:0000256" key="10">
    <source>
        <dbReference type="ARBA" id="ARBA00022771"/>
    </source>
</evidence>
<reference evidence="32" key="2">
    <citation type="submission" date="2021-08" db="EMBL/GenBank/DDBJ databases">
        <authorList>
            <person name="Eriksson T."/>
        </authorList>
    </citation>
    <scope>NUCLEOTIDE SEQUENCE</scope>
    <source>
        <strain evidence="32">Stoneville</strain>
        <tissue evidence="32">Whole head</tissue>
    </source>
</reference>
<evidence type="ECO:0000256" key="11">
    <source>
        <dbReference type="ARBA" id="ARBA00022801"/>
    </source>
</evidence>
<dbReference type="GO" id="GO:0020037">
    <property type="term" value="F:heme binding"/>
    <property type="evidence" value="ECO:0007669"/>
    <property type="project" value="InterPro"/>
</dbReference>
<dbReference type="Gene3D" id="3.40.50.300">
    <property type="entry name" value="P-loop containing nucleotide triphosphate hydrolases"/>
    <property type="match status" value="2"/>
</dbReference>
<keyword evidence="11" id="KW-0378">Hydrolase</keyword>
<evidence type="ECO:0000259" key="31">
    <source>
        <dbReference type="PROSITE" id="PS51194"/>
    </source>
</evidence>
<feature type="compositionally biased region" description="Basic and acidic residues" evidence="27">
    <location>
        <begin position="325"/>
        <end position="351"/>
    </location>
</feature>
<dbReference type="InterPro" id="IPR006575">
    <property type="entry name" value="RWD_dom"/>
</dbReference>
<dbReference type="Gene3D" id="3.10.110.10">
    <property type="entry name" value="Ubiquitin Conjugating Enzyme"/>
    <property type="match status" value="1"/>
</dbReference>
<dbReference type="GO" id="GO:0003724">
    <property type="term" value="F:RNA helicase activity"/>
    <property type="evidence" value="ECO:0007669"/>
    <property type="project" value="UniProtKB-EC"/>
</dbReference>
<evidence type="ECO:0000256" key="4">
    <source>
        <dbReference type="ARBA" id="ARBA00008792"/>
    </source>
</evidence>
<evidence type="ECO:0000256" key="18">
    <source>
        <dbReference type="ARBA" id="ARBA00023004"/>
    </source>
</evidence>
<dbReference type="InterPro" id="IPR011545">
    <property type="entry name" value="DEAD/DEAH_box_helicase_dom"/>
</dbReference>
<feature type="compositionally biased region" description="Basic and acidic residues" evidence="27">
    <location>
        <begin position="23"/>
        <end position="36"/>
    </location>
</feature>
<keyword evidence="17" id="KW-0560">Oxidoreductase</keyword>
<dbReference type="InterPro" id="IPR007502">
    <property type="entry name" value="Helicase-assoc_dom"/>
</dbReference>
<evidence type="ECO:0000313" key="33">
    <source>
        <dbReference type="Proteomes" id="UP000719412"/>
    </source>
</evidence>
<dbReference type="Gene3D" id="1.10.630.10">
    <property type="entry name" value="Cytochrome P450"/>
    <property type="match status" value="1"/>
</dbReference>
<keyword evidence="13" id="KW-0256">Endoplasmic reticulum</keyword>
<dbReference type="PROSITE" id="PS50030">
    <property type="entry name" value="UBA"/>
    <property type="match status" value="1"/>
</dbReference>
<evidence type="ECO:0000256" key="21">
    <source>
        <dbReference type="ARBA" id="ARBA00047984"/>
    </source>
</evidence>
<feature type="domain" description="Helicase ATP-binding" evidence="30">
    <location>
        <begin position="1400"/>
        <end position="1569"/>
    </location>
</feature>
<keyword evidence="19" id="KW-0503">Monooxygenase</keyword>
<accession>A0A8J6L7J5</accession>
<comment type="caution">
    <text evidence="32">The sequence shown here is derived from an EMBL/GenBank/DDBJ whole genome shotgun (WGS) entry which is preliminary data.</text>
</comment>
<reference evidence="32" key="1">
    <citation type="journal article" date="2020" name="J Insects Food Feed">
        <title>The yellow mealworm (Tenebrio molitor) genome: a resource for the emerging insects as food and feed industry.</title>
        <authorList>
            <person name="Eriksson T."/>
            <person name="Andere A."/>
            <person name="Kelstrup H."/>
            <person name="Emery V."/>
            <person name="Picard C."/>
        </authorList>
    </citation>
    <scope>NUCLEOTIDE SEQUENCE</scope>
    <source>
        <strain evidence="32">Stoneville</strain>
        <tissue evidence="32">Whole head</tissue>
    </source>
</reference>
<name>A0A8J6L7J5_TENMO</name>
<dbReference type="SMART" id="SM00487">
    <property type="entry name" value="DEXDc"/>
    <property type="match status" value="1"/>
</dbReference>
<gene>
    <name evidence="32" type="ORF">GEV33_012084</name>
</gene>
<evidence type="ECO:0000313" key="32">
    <source>
        <dbReference type="EMBL" id="KAH0810710.1"/>
    </source>
</evidence>
<comment type="cofactor">
    <cofactor evidence="1 25">
        <name>heme</name>
        <dbReference type="ChEBI" id="CHEBI:30413"/>
    </cofactor>
</comment>
<dbReference type="InterPro" id="IPR027417">
    <property type="entry name" value="P-loop_NTPase"/>
</dbReference>
<dbReference type="SUPFAM" id="SSF46934">
    <property type="entry name" value="UBA-like"/>
    <property type="match status" value="1"/>
</dbReference>
<dbReference type="GO" id="GO:0005506">
    <property type="term" value="F:iron ion binding"/>
    <property type="evidence" value="ECO:0007669"/>
    <property type="project" value="InterPro"/>
</dbReference>
<dbReference type="InterPro" id="IPR001128">
    <property type="entry name" value="Cyt_P450"/>
</dbReference>
<dbReference type="PROSITE" id="PS50103">
    <property type="entry name" value="ZF_C3H1"/>
    <property type="match status" value="1"/>
</dbReference>
<dbReference type="PANTHER" id="PTHR18934">
    <property type="entry name" value="ATP-DEPENDENT RNA HELICASE"/>
    <property type="match status" value="1"/>
</dbReference>
<dbReference type="EMBL" id="JABDTM020027325">
    <property type="protein sequence ID" value="KAH0810710.1"/>
    <property type="molecule type" value="Genomic_DNA"/>
</dbReference>
<dbReference type="SMART" id="SM00847">
    <property type="entry name" value="HA2"/>
    <property type="match status" value="1"/>
</dbReference>
<feature type="region of interest" description="Disordered" evidence="27">
    <location>
        <begin position="108"/>
        <end position="141"/>
    </location>
</feature>
<evidence type="ECO:0000256" key="24">
    <source>
        <dbReference type="ARBA" id="ARBA00083389"/>
    </source>
</evidence>
<evidence type="ECO:0000256" key="20">
    <source>
        <dbReference type="ARBA" id="ARBA00023054"/>
    </source>
</evidence>
<dbReference type="Pfam" id="PF26026">
    <property type="entry name" value="RNA_hel_CTD"/>
    <property type="match status" value="1"/>
</dbReference>
<feature type="domain" description="Helicase C-terminal" evidence="31">
    <location>
        <begin position="1663"/>
        <end position="1842"/>
    </location>
</feature>
<evidence type="ECO:0000256" key="1">
    <source>
        <dbReference type="ARBA" id="ARBA00001971"/>
    </source>
</evidence>
<dbReference type="Pfam" id="PF07717">
    <property type="entry name" value="OB_NTP_bind"/>
    <property type="match status" value="1"/>
</dbReference>
<evidence type="ECO:0000256" key="25">
    <source>
        <dbReference type="PIRSR" id="PIRSR602401-1"/>
    </source>
</evidence>
<feature type="compositionally biased region" description="Basic and acidic residues" evidence="27">
    <location>
        <begin position="499"/>
        <end position="518"/>
    </location>
</feature>
<evidence type="ECO:0000256" key="13">
    <source>
        <dbReference type="ARBA" id="ARBA00022824"/>
    </source>
</evidence>
<feature type="compositionally biased region" description="Basic residues" evidence="27">
    <location>
        <begin position="519"/>
        <end position="529"/>
    </location>
</feature>
<dbReference type="SUPFAM" id="SSF48264">
    <property type="entry name" value="Cytochrome P450"/>
    <property type="match status" value="1"/>
</dbReference>
<dbReference type="Gene3D" id="2.30.30.1190">
    <property type="match status" value="1"/>
</dbReference>
<evidence type="ECO:0000256" key="5">
    <source>
        <dbReference type="ARBA" id="ARBA00010617"/>
    </source>
</evidence>
<keyword evidence="12" id="KW-0347">Helicase</keyword>
<dbReference type="InterPro" id="IPR036855">
    <property type="entry name" value="Znf_CCCH_sf"/>
</dbReference>
<evidence type="ECO:0000256" key="3">
    <source>
        <dbReference type="ARBA" id="ARBA00004406"/>
    </source>
</evidence>
<keyword evidence="16" id="KW-0492">Microsome</keyword>
<keyword evidence="20" id="KW-0175">Coiled coil</keyword>
<dbReference type="FunFam" id="1.10.630.10:FF:000182">
    <property type="entry name" value="Cytochrome P450 3A4"/>
    <property type="match status" value="1"/>
</dbReference>
<keyword evidence="33" id="KW-1185">Reference proteome</keyword>
<dbReference type="Pfam" id="PF00067">
    <property type="entry name" value="p450"/>
    <property type="match status" value="1"/>
</dbReference>
<evidence type="ECO:0000256" key="14">
    <source>
        <dbReference type="ARBA" id="ARBA00022833"/>
    </source>
</evidence>
<evidence type="ECO:0000259" key="28">
    <source>
        <dbReference type="PROSITE" id="PS50030"/>
    </source>
</evidence>
<keyword evidence="10 26" id="KW-0863">Zinc-finger</keyword>
<feature type="region of interest" description="Disordered" evidence="27">
    <location>
        <begin position="1"/>
        <end position="41"/>
    </location>
</feature>
<dbReference type="GO" id="GO:0004497">
    <property type="term" value="F:monooxygenase activity"/>
    <property type="evidence" value="ECO:0007669"/>
    <property type="project" value="UniProtKB-KW"/>
</dbReference>
<evidence type="ECO:0000256" key="2">
    <source>
        <dbReference type="ARBA" id="ARBA00004174"/>
    </source>
</evidence>
<dbReference type="PANTHER" id="PTHR18934:SF145">
    <property type="entry name" value="ATP-DEPENDENT RNA HELICASE DHX57-RELATED"/>
    <property type="match status" value="1"/>
</dbReference>
<evidence type="ECO:0000259" key="30">
    <source>
        <dbReference type="PROSITE" id="PS51192"/>
    </source>
</evidence>
<feature type="compositionally biased region" description="Basic and acidic residues" evidence="27">
    <location>
        <begin position="403"/>
        <end position="420"/>
    </location>
</feature>
<dbReference type="InterPro" id="IPR014001">
    <property type="entry name" value="Helicase_ATP-bd"/>
</dbReference>
<evidence type="ECO:0000256" key="26">
    <source>
        <dbReference type="PROSITE-ProRule" id="PRU00723"/>
    </source>
</evidence>
<keyword evidence="18 25" id="KW-0408">Iron</keyword>
<dbReference type="SMART" id="SM00356">
    <property type="entry name" value="ZnF_C3H1"/>
    <property type="match status" value="1"/>
</dbReference>
<comment type="subcellular location">
    <subcellularLocation>
        <location evidence="3">Endoplasmic reticulum membrane</location>
        <topology evidence="3">Peripheral membrane protein</topology>
    </subcellularLocation>
    <subcellularLocation>
        <location evidence="2">Microsome membrane</location>
        <topology evidence="2">Peripheral membrane protein</topology>
    </subcellularLocation>
</comment>
<dbReference type="SUPFAM" id="SSF54495">
    <property type="entry name" value="UBC-like"/>
    <property type="match status" value="1"/>
</dbReference>
<dbReference type="InterPro" id="IPR016135">
    <property type="entry name" value="UBQ-conjugating_enzyme/RWD"/>
</dbReference>
<proteinExistence type="inferred from homology"/>
<evidence type="ECO:0000256" key="9">
    <source>
        <dbReference type="ARBA" id="ARBA00022741"/>
    </source>
</evidence>
<dbReference type="Pfam" id="PF21010">
    <property type="entry name" value="HA2_C"/>
    <property type="match status" value="1"/>
</dbReference>
<feature type="compositionally biased region" description="Basic and acidic residues" evidence="27">
    <location>
        <begin position="120"/>
        <end position="141"/>
    </location>
</feature>
<dbReference type="GO" id="GO:0005524">
    <property type="term" value="F:ATP binding"/>
    <property type="evidence" value="ECO:0007669"/>
    <property type="project" value="UniProtKB-KW"/>
</dbReference>
<dbReference type="InterPro" id="IPR017972">
    <property type="entry name" value="Cyt_P450_CS"/>
</dbReference>
<evidence type="ECO:0000256" key="12">
    <source>
        <dbReference type="ARBA" id="ARBA00022806"/>
    </source>
</evidence>
<dbReference type="Pfam" id="PF04408">
    <property type="entry name" value="WHD_HA2"/>
    <property type="match status" value="1"/>
</dbReference>
<evidence type="ECO:0000256" key="6">
    <source>
        <dbReference type="ARBA" id="ARBA00012552"/>
    </source>
</evidence>
<dbReference type="EC" id="3.6.4.13" evidence="6"/>
<dbReference type="GO" id="GO:0016787">
    <property type="term" value="F:hydrolase activity"/>
    <property type="evidence" value="ECO:0007669"/>
    <property type="project" value="UniProtKB-KW"/>
</dbReference>
<dbReference type="CDD" id="cd23825">
    <property type="entry name" value="RWD_DHX57"/>
    <property type="match status" value="1"/>
</dbReference>
<sequence length="2213" mass="253712">MDEDTDVSWYRAVPATTNESDPEERTNSVRTEKEDVPTNQLEITSDSDLSLVNFYDVENSKIYFQSSDNDQPEFRITLNKKAPNMFNGDNVKWQSPVVRVNEKEPIFYSPEESQQPVKTEPLKAHERGVSRDDDEEKNEHKTNVQNIVITTKKSKQVEHETKIYRPTIDGRKESEINNNGVSTAKRADPLISTKKWDNTLIKKIYSNPVVRSFALTNREQIPYETEPQVTKVPLTPVTPVKEFTPPKYEYSTGYATTPVREFAPPKYEYSAKTPVKEEAPPKFEHGTGYAKTPVREFAPPKYEYSTAKQDASPKHEYNSSYIMRPAEKLVDSQEERGEPVKEELDKRDMFGENRTFSLEFSENGSSKEPESDDFDVNELRERKLVASRLGQFSKSFPNLMKIKPAETQHRKPDEGAKEESEANSGDASPVTFVSVRDLKKLFERKDAARYEKDKPVHSLTARSISKQMKETLKGDSSIHNGVNESERISAGFTYLSERWDQTRQERSRPMKEQNDQNKKTPRQNRKRQLLNKFTEPPGHFLFGHVLKIRSTTTLISTSKKFLKDHGTTLKLNVGPLYSVLLTCDYKLIEYVLKHPGEFKKSDNYEFLKPWLGCGLLTSESDSWKRSRKMLTPAFHFEILKQFVPVFESVGKIFVDKLGKCQSASVDLQPLVSLCTLDVISETAMGTKINALNGENSEYVRSVKEMCRIVTDRCLSVLKLNDWSFVLTRDYYLQKSLLKLLHGFTSDVITRRKETMEDKDYYETKKKMAFLDLLLNIRKQDGCFLSDEEIRQEVDTFLFAGHDTTSSGICFTLFCLAQHPEIQEKVLQEQKDLFGEDKDPLVTYQELQSMKYLELVIKETFRLYPPVPVIGRITRTDMEFDNRVIPKGVNLVLFIYSLHRNPEYFPEPERFDPNRFERYDGSLPYAYIPFSAGSRNCIGQKFAMLELKSVVSTVVRHFELKAAEPHHDLVLDAAAVLTSAKAINKSDFFLHEVPNVKISNAAPSPKKAMVKEQLQFLHLNEEIQEQVMDTLTYIHGDDFKLKEASAYEDVKANLGKKYWLGHGNLIIKGAVNFAKLDQETHEEDRLKHFALMRLESYGFHPNHCTEALKYCEDNVEDALYVLYNKYFSLGDFKAACCDLTDKELLEARSDEKSSLESIYEKSFHEKVQNTVWILNLKLDYLIKIFHNKQAKPAQKINTNVKKKEKCRNFLSGACKWGDKCRFSHEREVQVKDPNSHLTNFDFELEIRFPYNTKYPYEPPLILLKTNAVLPPLMNLHICKRLYSEAKLLAEDGIPSIYTVTELLLNEEEMVSHLKSDMSFIGPSQKLFDDGRLNAPRQKRPSHYIKGITNRDNQKVLTPEEIRETDAKIAKKFKSVVKEQKYLEMLQYRRKLPAWGLMNDILNTVQQSQVVVISGETGCGKSTQVPQYLLDDWLVNYENDSRHVEIVCTQPRRISAISVAERVAAERVARIGQTVGYQIRLESKVSASTRLTFCTTGILLRRLESEPTLPQVTHIIVDEVHERSEQSDFLLLILREILPLRPDLKVIMMSATMNAQLFSDYFGEVPVLTIPGRTFPVEQHFLESIFEKTGYVLEDGSECSRRINDSDFVENEMNLFSVASVAAPNDRLKDENLKFAQLLCRYKECSIQTCKNIFLMDPEAINNELIEAVLMWIVSGDHDYPKSGTILVFLPGIAEITSLYEQLAVHKEFGERNRKYLVLPLHSSLTSEEQAMIFTKPKGARKIILSTNIAETSVTIDDCVFVIDSGRMREKHFDPNRNMESLEVVWTTRANALQRKGRAGRVMAGVCFHLYTTNRYQHQMLPQPVPEMHRIPLDQLVLNIKLLQNFEERDVADVIGSLIEPPKKEHVEMAIERLRQAGALDEANELTPLGHHLAALPVDVRIGKLLLYGAIFSCVDSALTMAACLSHKSPFVSPFRKRDEANEKKRKFAAGYSDHITTLMAYKKWLAVFKKSSLAGRNFANENFLSQKTLLTIADIKHQFLELLVDIGFVPVNLDGRRRCGDDNVLKVTGTEFNRKGEQLNVLSAILCAALYPNVIKILTPPKSYVKTAGGAIPKESSAKDLKFQTAKETVFMHPSSVNYPVGRFTSPYLVYQEKVKTSKVYFRDCTMIPILSLVLFSGFDLDINVRNGCTFISLEHGWIMFQVEEHKIAEMIKMLRNELFVLLEEKIKDPLLNIWHLDRGERVISTILNLINSA</sequence>
<keyword evidence="14 26" id="KW-0862">Zinc</keyword>
<evidence type="ECO:0000256" key="22">
    <source>
        <dbReference type="ARBA" id="ARBA00057709"/>
    </source>
</evidence>
<comment type="catalytic activity">
    <reaction evidence="21">
        <text>ATP + H2O = ADP + phosphate + H(+)</text>
        <dbReference type="Rhea" id="RHEA:13065"/>
        <dbReference type="ChEBI" id="CHEBI:15377"/>
        <dbReference type="ChEBI" id="CHEBI:15378"/>
        <dbReference type="ChEBI" id="CHEBI:30616"/>
        <dbReference type="ChEBI" id="CHEBI:43474"/>
        <dbReference type="ChEBI" id="CHEBI:456216"/>
        <dbReference type="EC" id="3.6.4.13"/>
    </reaction>
</comment>
<dbReference type="Pfam" id="PF05773">
    <property type="entry name" value="RWD"/>
    <property type="match status" value="1"/>
</dbReference>
<dbReference type="InterPro" id="IPR002401">
    <property type="entry name" value="Cyt_P450_E_grp-I"/>
</dbReference>
<dbReference type="PROSITE" id="PS51192">
    <property type="entry name" value="HELICASE_ATP_BIND_1"/>
    <property type="match status" value="1"/>
</dbReference>
<evidence type="ECO:0000256" key="15">
    <source>
        <dbReference type="ARBA" id="ARBA00022840"/>
    </source>
</evidence>
<feature type="region of interest" description="Disordered" evidence="27">
    <location>
        <begin position="499"/>
        <end position="529"/>
    </location>
</feature>
<dbReference type="GO" id="GO:0005789">
    <property type="term" value="C:endoplasmic reticulum membrane"/>
    <property type="evidence" value="ECO:0007669"/>
    <property type="project" value="UniProtKB-SubCell"/>
</dbReference>
<dbReference type="SMART" id="SM00490">
    <property type="entry name" value="HELICc"/>
    <property type="match status" value="1"/>
</dbReference>
<dbReference type="InterPro" id="IPR036396">
    <property type="entry name" value="Cyt_P450_sf"/>
</dbReference>
<keyword evidence="8 25" id="KW-0479">Metal-binding</keyword>
<dbReference type="InterPro" id="IPR001650">
    <property type="entry name" value="Helicase_C-like"/>
</dbReference>
<dbReference type="SUPFAM" id="SSF90229">
    <property type="entry name" value="CCCH zinc finger"/>
    <property type="match status" value="1"/>
</dbReference>
<dbReference type="Pfam" id="PF00271">
    <property type="entry name" value="Helicase_C"/>
    <property type="match status" value="1"/>
</dbReference>
<feature type="zinc finger region" description="C3H1-type" evidence="26">
    <location>
        <begin position="1200"/>
        <end position="1226"/>
    </location>
</feature>
<dbReference type="SUPFAM" id="SSF52540">
    <property type="entry name" value="P-loop containing nucleoside triphosphate hydrolases"/>
    <property type="match status" value="1"/>
</dbReference>
<feature type="domain" description="C3H1-type" evidence="29">
    <location>
        <begin position="1200"/>
        <end position="1226"/>
    </location>
</feature>
<evidence type="ECO:0000256" key="8">
    <source>
        <dbReference type="ARBA" id="ARBA00022723"/>
    </source>
</evidence>
<dbReference type="CDD" id="cd20628">
    <property type="entry name" value="CYP4"/>
    <property type="match status" value="1"/>
</dbReference>
<evidence type="ECO:0000256" key="7">
    <source>
        <dbReference type="ARBA" id="ARBA00022617"/>
    </source>
</evidence>
<evidence type="ECO:0000256" key="27">
    <source>
        <dbReference type="SAM" id="MobiDB-lite"/>
    </source>
</evidence>